<organism evidence="2 3">
    <name type="scientific">Bodo saltans</name>
    <name type="common">Flagellated protozoan</name>
    <dbReference type="NCBI Taxonomy" id="75058"/>
    <lineage>
        <taxon>Eukaryota</taxon>
        <taxon>Discoba</taxon>
        <taxon>Euglenozoa</taxon>
        <taxon>Kinetoplastea</taxon>
        <taxon>Metakinetoplastina</taxon>
        <taxon>Eubodonida</taxon>
        <taxon>Bodonidae</taxon>
        <taxon>Bodo</taxon>
    </lineage>
</organism>
<evidence type="ECO:0000256" key="1">
    <source>
        <dbReference type="SAM" id="SignalP"/>
    </source>
</evidence>
<evidence type="ECO:0000313" key="3">
    <source>
        <dbReference type="Proteomes" id="UP000051952"/>
    </source>
</evidence>
<protein>
    <recommendedName>
        <fullName evidence="4">Secreted protein</fullName>
    </recommendedName>
</protein>
<dbReference type="AlphaFoldDB" id="A0A0S4JLN8"/>
<keyword evidence="3" id="KW-1185">Reference proteome</keyword>
<accession>A0A0S4JLN8</accession>
<evidence type="ECO:0008006" key="4">
    <source>
        <dbReference type="Google" id="ProtNLM"/>
    </source>
</evidence>
<evidence type="ECO:0000313" key="2">
    <source>
        <dbReference type="EMBL" id="CUG91127.1"/>
    </source>
</evidence>
<feature type="chain" id="PRO_5006622602" description="Secreted protein" evidence="1">
    <location>
        <begin position="26"/>
        <end position="109"/>
    </location>
</feature>
<proteinExistence type="predicted"/>
<dbReference type="VEuPathDB" id="TriTrypDB:BSAL_30335"/>
<reference evidence="3" key="1">
    <citation type="submission" date="2015-09" db="EMBL/GenBank/DDBJ databases">
        <authorList>
            <consortium name="Pathogen Informatics"/>
        </authorList>
    </citation>
    <scope>NUCLEOTIDE SEQUENCE [LARGE SCALE GENOMIC DNA]</scope>
    <source>
        <strain evidence="3">Lake Konstanz</strain>
    </source>
</reference>
<feature type="signal peptide" evidence="1">
    <location>
        <begin position="1"/>
        <end position="25"/>
    </location>
</feature>
<dbReference type="EMBL" id="CYKH01001891">
    <property type="protein sequence ID" value="CUG91127.1"/>
    <property type="molecule type" value="Genomic_DNA"/>
</dbReference>
<name>A0A0S4JLN8_BODSA</name>
<gene>
    <name evidence="2" type="ORF">BSAL_30335</name>
</gene>
<sequence length="109" mass="12090">MFTATLYSKIRFCVVVCVLGGVVDSSHPSRSNAAFFIDSEKKTSATSSTHTHTREWKHACAMSILRYYNSHPLSLSQCATSLLAMEMDSTTNHRNTLVIHKVNSVLVVL</sequence>
<keyword evidence="1" id="KW-0732">Signal</keyword>
<dbReference type="Proteomes" id="UP000051952">
    <property type="component" value="Unassembled WGS sequence"/>
</dbReference>